<evidence type="ECO:0000313" key="2">
    <source>
        <dbReference type="EMBL" id="CAD8872696.1"/>
    </source>
</evidence>
<sequence length="430" mass="47750">MCKLSAPDAEQCSEIDVRAASNANAHESANSLSLEERVSALQSMIQSESAERVKAITAESNARESAFACETLARKRELEEVRAAERENRAILAMLKVFKGVQETFMEKVDVMSGNVAQLQDLQIKTSGEVETTVANLLEENRRLRRTALKQEDVDTCVEQKLAHHVAVQDAKRLREEFASIEEHRSGLVQEVANLTSLISKQGQALEAVVGADGEMTPLVNQRIETAINEGIARVQNSSASRDELKQFSYDLSTLAERQSHLEQGRALSRTASLQRNATQSVGDLREDFPRHDVQKLLEEIRVASNEWECRQADVQGRCAAVVEILDAKIAAKIQALSREQSCLSATTVAHSETLNSIEMSLRAIESTVRARPQVSRTQASTEMRLDRRMKDLANESDATSQEIANLKTSVLFLENKFSPKSLCHRSFSQ</sequence>
<reference evidence="2" key="1">
    <citation type="submission" date="2021-01" db="EMBL/GenBank/DDBJ databases">
        <authorList>
            <person name="Corre E."/>
            <person name="Pelletier E."/>
            <person name="Niang G."/>
            <person name="Scheremetjew M."/>
            <person name="Finn R."/>
            <person name="Kale V."/>
            <person name="Holt S."/>
            <person name="Cochrane G."/>
            <person name="Meng A."/>
            <person name="Brown T."/>
            <person name="Cohen L."/>
        </authorList>
    </citation>
    <scope>NUCLEOTIDE SEQUENCE</scope>
</reference>
<name>A0A7S1B242_NOCSC</name>
<evidence type="ECO:0000256" key="1">
    <source>
        <dbReference type="SAM" id="Coils"/>
    </source>
</evidence>
<gene>
    <name evidence="2" type="ORF">NSCI0253_LOCUS47053</name>
</gene>
<feature type="coiled-coil region" evidence="1">
    <location>
        <begin position="134"/>
        <end position="191"/>
    </location>
</feature>
<dbReference type="EMBL" id="HBFQ01066205">
    <property type="protein sequence ID" value="CAD8872696.1"/>
    <property type="molecule type" value="Transcribed_RNA"/>
</dbReference>
<keyword evidence="1" id="KW-0175">Coiled coil</keyword>
<protein>
    <submittedName>
        <fullName evidence="2">Uncharacterized protein</fullName>
    </submittedName>
</protein>
<dbReference type="AlphaFoldDB" id="A0A7S1B242"/>
<accession>A0A7S1B242</accession>
<organism evidence="2">
    <name type="scientific">Noctiluca scintillans</name>
    <name type="common">Sea sparkle</name>
    <name type="synonym">Red tide dinoflagellate</name>
    <dbReference type="NCBI Taxonomy" id="2966"/>
    <lineage>
        <taxon>Eukaryota</taxon>
        <taxon>Sar</taxon>
        <taxon>Alveolata</taxon>
        <taxon>Dinophyceae</taxon>
        <taxon>Noctilucales</taxon>
        <taxon>Noctilucaceae</taxon>
        <taxon>Noctiluca</taxon>
    </lineage>
</organism>
<proteinExistence type="predicted"/>